<reference evidence="1" key="1">
    <citation type="journal article" date="2021" name="Proc. Natl. Acad. Sci. U.S.A.">
        <title>A Catalog of Tens of Thousands of Viruses from Human Metagenomes Reveals Hidden Associations with Chronic Diseases.</title>
        <authorList>
            <person name="Tisza M.J."/>
            <person name="Buck C.B."/>
        </authorList>
    </citation>
    <scope>NUCLEOTIDE SEQUENCE</scope>
    <source>
        <strain evidence="1">CtA4D8</strain>
    </source>
</reference>
<organism evidence="1">
    <name type="scientific">Myoviridae sp. ctA4D8</name>
    <dbReference type="NCBI Taxonomy" id="2823535"/>
    <lineage>
        <taxon>Viruses</taxon>
        <taxon>Duplodnaviria</taxon>
        <taxon>Heunggongvirae</taxon>
        <taxon>Uroviricota</taxon>
        <taxon>Caudoviricetes</taxon>
    </lineage>
</organism>
<name>A0A8S5L6L9_9CAUD</name>
<accession>A0A8S5L6L9</accession>
<protein>
    <submittedName>
        <fullName evidence="1">Uncharacterized protein</fullName>
    </submittedName>
</protein>
<sequence length="341" mass="39362">MKVSDFAEENFLSLKEDSPSSSSKITSFVPPGYSVIVPTVINPINQRPYPYGFVIRRDGVYRLNSDSVYAYNRTSTEPQIFALTGDEWTTDDQESYKVSTHECLFTPVLPREYLGEREYLPLLVIDAIYTEIIKLGYFPKLYSLIYASDQVTERYKEVMLKDLKDFKEIIPYGIVLLFRMEDPYNLIFILSKDSMSYTTDSIKIKDYALGERETKVLSSTPYIWYEGSVISTNTLPCVVPTILPDKDKNNDFERILKNDIFLLHELHFSISRFKEVPGLIDMLSELSIPLLKELSENLSGVDDILASVLTCEHNKRIDQEISALEKEIEEKRSEYIQKPIK</sequence>
<dbReference type="EMBL" id="BK014643">
    <property type="protein sequence ID" value="DAD65397.1"/>
    <property type="molecule type" value="Genomic_DNA"/>
</dbReference>
<evidence type="ECO:0000313" key="1">
    <source>
        <dbReference type="EMBL" id="DAD65397.1"/>
    </source>
</evidence>
<proteinExistence type="predicted"/>